<evidence type="ECO:0000313" key="4">
    <source>
        <dbReference type="Proteomes" id="UP001387100"/>
    </source>
</evidence>
<feature type="domain" description="Activator of Hsp90 ATPase homologue 1/2-like C-terminal" evidence="2">
    <location>
        <begin position="20"/>
        <end position="151"/>
    </location>
</feature>
<sequence length="155" mass="16935">MVDIRALTASVTVPTPPPATFARFTDGFGSWWPAEFTWSQPALLVSIGMDCRPGGLLTETGPHGFRIDWGRIQHWDPPASLSFTWQISADRVPVPDPAQASTVAVSFTAEDGGGTTVAVTHDDWDRHGQGAAAYRDQFAEAWPTALERFRQEHDG</sequence>
<name>A0ABU8RNC4_9ACTN</name>
<reference evidence="3 4" key="1">
    <citation type="journal article" date="2017" name="Int. J. Syst. Evol. Microbiol.">
        <title>Pseudokineococcus basanitobsidens sp. nov., isolated from volcanic rock.</title>
        <authorList>
            <person name="Lee D.W."/>
            <person name="Park M.Y."/>
            <person name="Kim J.J."/>
            <person name="Kim B.S."/>
        </authorList>
    </citation>
    <scope>NUCLEOTIDE SEQUENCE [LARGE SCALE GENOMIC DNA]</scope>
    <source>
        <strain evidence="3 4">DSM 103726</strain>
    </source>
</reference>
<dbReference type="InterPro" id="IPR023393">
    <property type="entry name" value="START-like_dom_sf"/>
</dbReference>
<dbReference type="SUPFAM" id="SSF55961">
    <property type="entry name" value="Bet v1-like"/>
    <property type="match status" value="1"/>
</dbReference>
<dbReference type="Pfam" id="PF08327">
    <property type="entry name" value="AHSA1"/>
    <property type="match status" value="1"/>
</dbReference>
<dbReference type="Gene3D" id="3.30.530.20">
    <property type="match status" value="1"/>
</dbReference>
<protein>
    <submittedName>
        <fullName evidence="3">SRPBCC domain-containing protein</fullName>
    </submittedName>
</protein>
<accession>A0ABU8RNC4</accession>
<evidence type="ECO:0000259" key="2">
    <source>
        <dbReference type="Pfam" id="PF08327"/>
    </source>
</evidence>
<evidence type="ECO:0000313" key="3">
    <source>
        <dbReference type="EMBL" id="MEJ5946474.1"/>
    </source>
</evidence>
<dbReference type="Proteomes" id="UP001387100">
    <property type="component" value="Unassembled WGS sequence"/>
</dbReference>
<dbReference type="RefSeq" id="WP_339575857.1">
    <property type="nucleotide sequence ID" value="NZ_JBBIAA010000024.1"/>
</dbReference>
<comment type="caution">
    <text evidence="3">The sequence shown here is derived from an EMBL/GenBank/DDBJ whole genome shotgun (WGS) entry which is preliminary data.</text>
</comment>
<evidence type="ECO:0000256" key="1">
    <source>
        <dbReference type="ARBA" id="ARBA00006817"/>
    </source>
</evidence>
<keyword evidence="4" id="KW-1185">Reference proteome</keyword>
<gene>
    <name evidence="3" type="ORF">WDZ17_14345</name>
</gene>
<dbReference type="EMBL" id="JBBIAA010000024">
    <property type="protein sequence ID" value="MEJ5946474.1"/>
    <property type="molecule type" value="Genomic_DNA"/>
</dbReference>
<proteinExistence type="inferred from homology"/>
<dbReference type="InterPro" id="IPR013538">
    <property type="entry name" value="ASHA1/2-like_C"/>
</dbReference>
<organism evidence="3 4">
    <name type="scientific">Pseudokineococcus basanitobsidens</name>
    <dbReference type="NCBI Taxonomy" id="1926649"/>
    <lineage>
        <taxon>Bacteria</taxon>
        <taxon>Bacillati</taxon>
        <taxon>Actinomycetota</taxon>
        <taxon>Actinomycetes</taxon>
        <taxon>Kineosporiales</taxon>
        <taxon>Kineosporiaceae</taxon>
        <taxon>Pseudokineococcus</taxon>
    </lineage>
</organism>
<comment type="similarity">
    <text evidence="1">Belongs to the AHA1 family.</text>
</comment>